<accession>A0ABT3FKW4</accession>
<dbReference type="EMBL" id="JAPDDS010000002">
    <property type="protein sequence ID" value="MCW1883979.1"/>
    <property type="molecule type" value="Genomic_DNA"/>
</dbReference>
<comment type="caution">
    <text evidence="2">The sequence shown here is derived from an EMBL/GenBank/DDBJ whole genome shotgun (WGS) entry which is preliminary data.</text>
</comment>
<evidence type="ECO:0000313" key="3">
    <source>
        <dbReference type="Proteomes" id="UP001207930"/>
    </source>
</evidence>
<dbReference type="Proteomes" id="UP001207930">
    <property type="component" value="Unassembled WGS sequence"/>
</dbReference>
<evidence type="ECO:0000313" key="2">
    <source>
        <dbReference type="EMBL" id="MCW1883979.1"/>
    </source>
</evidence>
<name>A0ABT3FKW4_9BACT</name>
<sequence length="90" mass="10342">MPAKSKSHEAAQKKIWRAEIKQHEQSLKKVNADFVAEQRQRHKALGIAQKALAAEERKFARFTARRAKILPATIREIETRIAILRGRIDS</sequence>
<keyword evidence="1" id="KW-0175">Coiled coil</keyword>
<keyword evidence="3" id="KW-1185">Reference proteome</keyword>
<proteinExistence type="predicted"/>
<gene>
    <name evidence="2" type="ORF">OKA04_04515</name>
</gene>
<organism evidence="2 3">
    <name type="scientific">Luteolibacter flavescens</name>
    <dbReference type="NCBI Taxonomy" id="1859460"/>
    <lineage>
        <taxon>Bacteria</taxon>
        <taxon>Pseudomonadati</taxon>
        <taxon>Verrucomicrobiota</taxon>
        <taxon>Verrucomicrobiia</taxon>
        <taxon>Verrucomicrobiales</taxon>
        <taxon>Verrucomicrobiaceae</taxon>
        <taxon>Luteolibacter</taxon>
    </lineage>
</organism>
<feature type="coiled-coil region" evidence="1">
    <location>
        <begin position="13"/>
        <end position="40"/>
    </location>
</feature>
<protein>
    <submittedName>
        <fullName evidence="2">Uncharacterized protein</fullName>
    </submittedName>
</protein>
<evidence type="ECO:0000256" key="1">
    <source>
        <dbReference type="SAM" id="Coils"/>
    </source>
</evidence>
<reference evidence="2 3" key="1">
    <citation type="submission" date="2022-10" db="EMBL/GenBank/DDBJ databases">
        <title>Luteolibacter flavescens strain MCCC 1K03193, whole genome shotgun sequencing project.</title>
        <authorList>
            <person name="Zhao G."/>
            <person name="Shen L."/>
        </authorList>
    </citation>
    <scope>NUCLEOTIDE SEQUENCE [LARGE SCALE GENOMIC DNA]</scope>
    <source>
        <strain evidence="2 3">MCCC 1K03193</strain>
    </source>
</reference>
<dbReference type="RefSeq" id="WP_264499938.1">
    <property type="nucleotide sequence ID" value="NZ_JAPDDS010000002.1"/>
</dbReference>